<dbReference type="EC" id="2.7.4.28" evidence="5"/>
<keyword evidence="4" id="KW-0418">Kinase</keyword>
<dbReference type="EMBL" id="JBCDNA010000002">
    <property type="protein sequence ID" value="MEL4456430.1"/>
    <property type="molecule type" value="Genomic_DNA"/>
</dbReference>
<evidence type="ECO:0000256" key="3">
    <source>
        <dbReference type="ARBA" id="ARBA00022741"/>
    </source>
</evidence>
<dbReference type="Pfam" id="PF03618">
    <property type="entry name" value="Kinase-PPPase"/>
    <property type="match status" value="1"/>
</dbReference>
<comment type="caution">
    <text evidence="5">The sequence shown here is derived from an EMBL/GenBank/DDBJ whole genome shotgun (WGS) entry which is preliminary data.</text>
</comment>
<evidence type="ECO:0000256" key="4">
    <source>
        <dbReference type="ARBA" id="ARBA00022777"/>
    </source>
</evidence>
<keyword evidence="2 5" id="KW-0808">Transferase</keyword>
<evidence type="ECO:0000313" key="6">
    <source>
        <dbReference type="Proteomes" id="UP001474120"/>
    </source>
</evidence>
<sequence length="283" mass="32045">MMKKPDNDSIAIYVVSGGKGVTGHTIVQTLIIQYPENALKVELIPDVRTEEKVIDVVKKVKDVNGILTHTMVNSDLRTFLIDQCEKQQVKQADLMGSLADIIENDFGLQSVNTPGLYHKINAQYYRRIEAMEYTLNHDDGLNAQNLGEADIVVTGVSRCGKTPLSVYMSMFGWKVANVPLITGIDPPKELFEIDKNRVFGLNINLNHLVIQRQKRWKNFGNLPKMNYVDSKSVGKELQYANLIFRRGGFTKINISNKAIESTSNEILGMLFERFDKENRHNMP</sequence>
<keyword evidence="1" id="KW-0723">Serine/threonine-protein kinase</keyword>
<name>A0ABU9L5K3_9FLAO</name>
<dbReference type="NCBIfam" id="NF003742">
    <property type="entry name" value="PRK05339.1"/>
    <property type="match status" value="1"/>
</dbReference>
<dbReference type="RefSeq" id="WP_342160566.1">
    <property type="nucleotide sequence ID" value="NZ_JBCDNA010000002.1"/>
</dbReference>
<dbReference type="GO" id="GO:0016740">
    <property type="term" value="F:transferase activity"/>
    <property type="evidence" value="ECO:0007669"/>
    <property type="project" value="UniProtKB-KW"/>
</dbReference>
<gene>
    <name evidence="5" type="ORF">AABB81_11015</name>
</gene>
<keyword evidence="6" id="KW-1185">Reference proteome</keyword>
<protein>
    <submittedName>
        <fullName evidence="5">Pyruvate, water dikinase regulatory protein</fullName>
        <ecNumber evidence="5">2.7.11.33</ecNumber>
        <ecNumber evidence="5">2.7.4.28</ecNumber>
    </submittedName>
</protein>
<reference evidence="5 6" key="1">
    <citation type="submission" date="2024-04" db="EMBL/GenBank/DDBJ databases">
        <title>whole genome sequencing of Lutimonas vermicola strain IMCC1616.</title>
        <authorList>
            <person name="Bae S.S."/>
        </authorList>
    </citation>
    <scope>NUCLEOTIDE SEQUENCE [LARGE SCALE GENOMIC DNA]</scope>
    <source>
        <strain evidence="5 6">IMCC1616</strain>
    </source>
</reference>
<dbReference type="Proteomes" id="UP001474120">
    <property type="component" value="Unassembled WGS sequence"/>
</dbReference>
<dbReference type="PANTHER" id="PTHR31756">
    <property type="entry name" value="PYRUVATE, PHOSPHATE DIKINASE REGULATORY PROTEIN 1, CHLOROPLASTIC"/>
    <property type="match status" value="1"/>
</dbReference>
<evidence type="ECO:0000313" key="5">
    <source>
        <dbReference type="EMBL" id="MEL4456430.1"/>
    </source>
</evidence>
<dbReference type="InterPro" id="IPR005177">
    <property type="entry name" value="Kinase-pyrophosphorylase"/>
</dbReference>
<dbReference type="EC" id="2.7.11.33" evidence="5"/>
<evidence type="ECO:0000256" key="1">
    <source>
        <dbReference type="ARBA" id="ARBA00022527"/>
    </source>
</evidence>
<organism evidence="5 6">
    <name type="scientific">Lutimonas vermicola</name>
    <dbReference type="NCBI Taxonomy" id="414288"/>
    <lineage>
        <taxon>Bacteria</taxon>
        <taxon>Pseudomonadati</taxon>
        <taxon>Bacteroidota</taxon>
        <taxon>Flavobacteriia</taxon>
        <taxon>Flavobacteriales</taxon>
        <taxon>Flavobacteriaceae</taxon>
        <taxon>Lutimonas</taxon>
    </lineage>
</organism>
<keyword evidence="5" id="KW-0670">Pyruvate</keyword>
<evidence type="ECO:0000256" key="2">
    <source>
        <dbReference type="ARBA" id="ARBA00022679"/>
    </source>
</evidence>
<dbReference type="PANTHER" id="PTHR31756:SF3">
    <property type="entry name" value="PYRUVATE, PHOSPHATE DIKINASE REGULATORY PROTEIN 1, CHLOROPLASTIC"/>
    <property type="match status" value="1"/>
</dbReference>
<proteinExistence type="predicted"/>
<keyword evidence="3" id="KW-0547">Nucleotide-binding</keyword>
<accession>A0ABU9L5K3</accession>